<dbReference type="GO" id="GO:0006508">
    <property type="term" value="P:proteolysis"/>
    <property type="evidence" value="ECO:0007669"/>
    <property type="project" value="UniProtKB-KW"/>
</dbReference>
<accession>A0A1H1GLS0</accession>
<evidence type="ECO:0000256" key="2">
    <source>
        <dbReference type="ARBA" id="ARBA00022801"/>
    </source>
</evidence>
<dbReference type="InterPro" id="IPR051201">
    <property type="entry name" value="Chloro_Bact_Ser_Proteases"/>
</dbReference>
<keyword evidence="4" id="KW-0472">Membrane</keyword>
<dbReference type="SUPFAM" id="SSF50156">
    <property type="entry name" value="PDZ domain-like"/>
    <property type="match status" value="1"/>
</dbReference>
<feature type="compositionally biased region" description="Basic and acidic residues" evidence="3">
    <location>
        <begin position="11"/>
        <end position="24"/>
    </location>
</feature>
<feature type="transmembrane region" description="Helical" evidence="4">
    <location>
        <begin position="162"/>
        <end position="186"/>
    </location>
</feature>
<gene>
    <name evidence="6" type="ORF">SAMN04489764_3673</name>
</gene>
<dbReference type="OrthoDB" id="9758917at2"/>
<evidence type="ECO:0000259" key="5">
    <source>
        <dbReference type="PROSITE" id="PS50106"/>
    </source>
</evidence>
<dbReference type="PROSITE" id="PS50106">
    <property type="entry name" value="PDZ"/>
    <property type="match status" value="1"/>
</dbReference>
<evidence type="ECO:0000313" key="7">
    <source>
        <dbReference type="Proteomes" id="UP000217103"/>
    </source>
</evidence>
<dbReference type="Pfam" id="PF13180">
    <property type="entry name" value="PDZ_2"/>
    <property type="match status" value="1"/>
</dbReference>
<dbReference type="SMART" id="SM00228">
    <property type="entry name" value="PDZ"/>
    <property type="match status" value="1"/>
</dbReference>
<evidence type="ECO:0000256" key="4">
    <source>
        <dbReference type="SAM" id="Phobius"/>
    </source>
</evidence>
<dbReference type="InterPro" id="IPR001478">
    <property type="entry name" value="PDZ"/>
</dbReference>
<keyword evidence="4" id="KW-1133">Transmembrane helix</keyword>
<dbReference type="AlphaFoldDB" id="A0A1H1GLS0"/>
<dbReference type="Proteomes" id="UP000217103">
    <property type="component" value="Unassembled WGS sequence"/>
</dbReference>
<dbReference type="EMBL" id="FNKK01000002">
    <property type="protein sequence ID" value="SDR14077.1"/>
    <property type="molecule type" value="Genomic_DNA"/>
</dbReference>
<name>A0A1H1GLS0_9ACTN</name>
<dbReference type="SUPFAM" id="SSF50494">
    <property type="entry name" value="Trypsin-like serine proteases"/>
    <property type="match status" value="1"/>
</dbReference>
<feature type="compositionally biased region" description="Basic and acidic residues" evidence="3">
    <location>
        <begin position="31"/>
        <end position="49"/>
    </location>
</feature>
<protein>
    <submittedName>
        <fullName evidence="6">Putative serine protease PepD</fullName>
    </submittedName>
</protein>
<reference evidence="6 7" key="1">
    <citation type="submission" date="2016-10" db="EMBL/GenBank/DDBJ databases">
        <authorList>
            <person name="de Groot N.N."/>
        </authorList>
    </citation>
    <scope>NUCLEOTIDE SEQUENCE [LARGE SCALE GENOMIC DNA]</scope>
    <source>
        <strain evidence="6 7">DSM 43794</strain>
    </source>
</reference>
<feature type="compositionally biased region" description="Low complexity" evidence="3">
    <location>
        <begin position="90"/>
        <end position="121"/>
    </location>
</feature>
<keyword evidence="7" id="KW-1185">Reference proteome</keyword>
<evidence type="ECO:0000313" key="6">
    <source>
        <dbReference type="EMBL" id="SDR14077.1"/>
    </source>
</evidence>
<evidence type="ECO:0000256" key="1">
    <source>
        <dbReference type="ARBA" id="ARBA00022670"/>
    </source>
</evidence>
<feature type="region of interest" description="Disordered" evidence="3">
    <location>
        <begin position="1"/>
        <end position="149"/>
    </location>
</feature>
<sequence>MSTSQETDLTAGRKADADQVDDARTIAPDATARKTPEAETGKTADDGRRGWTQFGPVPPVKGEFRAPKGGAPSPPATAPSGQAPPGGPGTANATGATDTASAGEKAGTGTAVFAAPPFAGATPPPPPPGSKPVDLGFVPENATPLGQSRSRRFGVKGVGRKALAGLALAAVAVGGGVAGALVTTALQDDRQAASPVFTPVSIDGTASVADVAAAVQPSVVSIDAGQTGGSGVILTEDGLILTNNHVVSSAGSGGQVTVKFSDGLTAPATVKGTDPSTDVAVLQAEGVSGLRKATLGDSDRIRVGDPVLAIGSPLGLEGSVTAGIVSALNRTLTVGGEERRLPPGWGGERQGGAPTTIGGAIQTDAAINPGNSGGALVNAAGQVIGINTAIATAGSQGNIGVGFAIPINTAKRIADQLAESGTATHAFLGVTVRDTTVQLNGRPTPGAEVGSVTGDGPAAQAGVTAGDVITKIGDRRIEGADDVVAAVRGFKPGDRVTITVVRDGKERTVTVTLGETRPGQ</sequence>
<dbReference type="PANTHER" id="PTHR43343">
    <property type="entry name" value="PEPTIDASE S12"/>
    <property type="match status" value="1"/>
</dbReference>
<keyword evidence="2" id="KW-0378">Hydrolase</keyword>
<dbReference type="InterPro" id="IPR009003">
    <property type="entry name" value="Peptidase_S1_PA"/>
</dbReference>
<dbReference type="Pfam" id="PF13365">
    <property type="entry name" value="Trypsin_2"/>
    <property type="match status" value="1"/>
</dbReference>
<dbReference type="PANTHER" id="PTHR43343:SF3">
    <property type="entry name" value="PROTEASE DO-LIKE 8, CHLOROPLASTIC"/>
    <property type="match status" value="1"/>
</dbReference>
<proteinExistence type="predicted"/>
<organism evidence="6 7">
    <name type="scientific">Thermostaphylospora chromogena</name>
    <dbReference type="NCBI Taxonomy" id="35622"/>
    <lineage>
        <taxon>Bacteria</taxon>
        <taxon>Bacillati</taxon>
        <taxon>Actinomycetota</taxon>
        <taxon>Actinomycetes</taxon>
        <taxon>Streptosporangiales</taxon>
        <taxon>Thermomonosporaceae</taxon>
        <taxon>Thermostaphylospora</taxon>
    </lineage>
</organism>
<dbReference type="Gene3D" id="2.40.10.120">
    <property type="match status" value="1"/>
</dbReference>
<dbReference type="GO" id="GO:0004252">
    <property type="term" value="F:serine-type endopeptidase activity"/>
    <property type="evidence" value="ECO:0007669"/>
    <property type="project" value="InterPro"/>
</dbReference>
<dbReference type="PRINTS" id="PR00834">
    <property type="entry name" value="PROTEASES2C"/>
</dbReference>
<dbReference type="Gene3D" id="2.30.42.10">
    <property type="match status" value="1"/>
</dbReference>
<dbReference type="InterPro" id="IPR001940">
    <property type="entry name" value="Peptidase_S1C"/>
</dbReference>
<dbReference type="RefSeq" id="WP_093260421.1">
    <property type="nucleotide sequence ID" value="NZ_FNKK01000002.1"/>
</dbReference>
<dbReference type="InterPro" id="IPR036034">
    <property type="entry name" value="PDZ_sf"/>
</dbReference>
<keyword evidence="1 6" id="KW-0645">Protease</keyword>
<feature type="domain" description="PDZ" evidence="5">
    <location>
        <begin position="412"/>
        <end position="504"/>
    </location>
</feature>
<dbReference type="STRING" id="35622.SAMN04489764_3673"/>
<evidence type="ECO:0000256" key="3">
    <source>
        <dbReference type="SAM" id="MobiDB-lite"/>
    </source>
</evidence>
<keyword evidence="4" id="KW-0812">Transmembrane</keyword>